<dbReference type="InParanoid" id="A0A1X7VJN1"/>
<feature type="region of interest" description="Disordered" evidence="1">
    <location>
        <begin position="52"/>
        <end position="79"/>
    </location>
</feature>
<name>A0A1X7VJN1_AMPQE</name>
<proteinExistence type="predicted"/>
<reference evidence="2" key="1">
    <citation type="submission" date="2017-05" db="UniProtKB">
        <authorList>
            <consortium name="EnsemblMetazoa"/>
        </authorList>
    </citation>
    <scope>IDENTIFICATION</scope>
</reference>
<feature type="compositionally biased region" description="Basic residues" evidence="1">
    <location>
        <begin position="173"/>
        <end position="183"/>
    </location>
</feature>
<organism evidence="2">
    <name type="scientific">Amphimedon queenslandica</name>
    <name type="common">Sponge</name>
    <dbReference type="NCBI Taxonomy" id="400682"/>
    <lineage>
        <taxon>Eukaryota</taxon>
        <taxon>Metazoa</taxon>
        <taxon>Porifera</taxon>
        <taxon>Demospongiae</taxon>
        <taxon>Heteroscleromorpha</taxon>
        <taxon>Haplosclerida</taxon>
        <taxon>Niphatidae</taxon>
        <taxon>Amphimedon</taxon>
    </lineage>
</organism>
<feature type="compositionally biased region" description="Low complexity" evidence="1">
    <location>
        <begin position="52"/>
        <end position="67"/>
    </location>
</feature>
<dbReference type="InterPro" id="IPR038398">
    <property type="entry name" value="NCD2_sf"/>
</dbReference>
<dbReference type="EnsemblMetazoa" id="Aqu2.1.40242_001">
    <property type="protein sequence ID" value="Aqu2.1.40242_001"/>
    <property type="gene ID" value="Aqu2.1.40242"/>
</dbReference>
<evidence type="ECO:0000256" key="1">
    <source>
        <dbReference type="SAM" id="MobiDB-lite"/>
    </source>
</evidence>
<sequence length="183" mass="20590">MHGFNNKNLHRYFWEVHYFSTGVLYITMHFFEQPPPGAFSYQNLRHVIIPTTSDAPTSSHSTSESCSRPAKRRSAVNPNNFTVPKSFEIENSDPVAIKAAATIYKKQDIRPLTQYQIKINEAAQNICLSNPSKLRNHSALLEAAKAIVNQSYEFKKGESRSKKCSSDTSPSVTKRKKSTIPLG</sequence>
<evidence type="ECO:0000313" key="2">
    <source>
        <dbReference type="EnsemblMetazoa" id="Aqu2.1.40242_001"/>
    </source>
</evidence>
<dbReference type="AlphaFoldDB" id="A0A1X7VJN1"/>
<accession>A0A1X7VJN1</accession>
<protein>
    <submittedName>
        <fullName evidence="2">Uncharacterized protein</fullName>
    </submittedName>
</protein>
<dbReference type="Gene3D" id="1.20.120.2010">
    <property type="entry name" value="NAB conserved domain 2"/>
    <property type="match status" value="1"/>
</dbReference>
<feature type="compositionally biased region" description="Basic and acidic residues" evidence="1">
    <location>
        <begin position="154"/>
        <end position="165"/>
    </location>
</feature>
<feature type="region of interest" description="Disordered" evidence="1">
    <location>
        <begin position="154"/>
        <end position="183"/>
    </location>
</feature>